<reference evidence="1" key="2">
    <citation type="journal article" date="2015" name="Fish Shellfish Immunol.">
        <title>Early steps in the European eel (Anguilla anguilla)-Vibrio vulnificus interaction in the gills: Role of the RtxA13 toxin.</title>
        <authorList>
            <person name="Callol A."/>
            <person name="Pajuelo D."/>
            <person name="Ebbesson L."/>
            <person name="Teles M."/>
            <person name="MacKenzie S."/>
            <person name="Amaro C."/>
        </authorList>
    </citation>
    <scope>NUCLEOTIDE SEQUENCE</scope>
</reference>
<proteinExistence type="predicted"/>
<evidence type="ECO:0000313" key="1">
    <source>
        <dbReference type="EMBL" id="JAH41408.1"/>
    </source>
</evidence>
<reference evidence="1" key="1">
    <citation type="submission" date="2014-11" db="EMBL/GenBank/DDBJ databases">
        <authorList>
            <person name="Amaro Gonzalez C."/>
        </authorList>
    </citation>
    <scope>NUCLEOTIDE SEQUENCE</scope>
</reference>
<organism evidence="1">
    <name type="scientific">Anguilla anguilla</name>
    <name type="common">European freshwater eel</name>
    <name type="synonym">Muraena anguilla</name>
    <dbReference type="NCBI Taxonomy" id="7936"/>
    <lineage>
        <taxon>Eukaryota</taxon>
        <taxon>Metazoa</taxon>
        <taxon>Chordata</taxon>
        <taxon>Craniata</taxon>
        <taxon>Vertebrata</taxon>
        <taxon>Euteleostomi</taxon>
        <taxon>Actinopterygii</taxon>
        <taxon>Neopterygii</taxon>
        <taxon>Teleostei</taxon>
        <taxon>Anguilliformes</taxon>
        <taxon>Anguillidae</taxon>
        <taxon>Anguilla</taxon>
    </lineage>
</organism>
<sequence>MISDHLSPRERMRLYTDPRQVKYRNIYSLTRMLAFNKK</sequence>
<name>A0A0E9SLM9_ANGAN</name>
<dbReference type="AlphaFoldDB" id="A0A0E9SLM9"/>
<protein>
    <submittedName>
        <fullName evidence="1">Uncharacterized protein</fullName>
    </submittedName>
</protein>
<accession>A0A0E9SLM9</accession>
<dbReference type="EMBL" id="GBXM01067169">
    <property type="protein sequence ID" value="JAH41408.1"/>
    <property type="molecule type" value="Transcribed_RNA"/>
</dbReference>